<reference evidence="1" key="2">
    <citation type="submission" date="2025-08" db="UniProtKB">
        <authorList>
            <consortium name="Ensembl"/>
        </authorList>
    </citation>
    <scope>IDENTIFICATION</scope>
</reference>
<sequence>MYHEDLLHILYHHPESCFVTHAGVQWCNLGSLKPPPPGFKRFSCLSLQSSGDYRHMLPYQANFCIFSKTGFHHVGQVVLNFLTL</sequence>
<reference evidence="1" key="3">
    <citation type="submission" date="2025-09" db="UniProtKB">
        <authorList>
            <consortium name="Ensembl"/>
        </authorList>
    </citation>
    <scope>IDENTIFICATION</scope>
</reference>
<evidence type="ECO:0000313" key="1">
    <source>
        <dbReference type="Ensembl" id="ENSCJAP00000084399.1"/>
    </source>
</evidence>
<dbReference type="PANTHER" id="PTHR46254">
    <property type="entry name" value="PROTEIN GVQW1-RELATED"/>
    <property type="match status" value="1"/>
</dbReference>
<dbReference type="AlphaFoldDB" id="A0A8I3WPU0"/>
<reference evidence="1 2" key="1">
    <citation type="submission" date="2009-03" db="EMBL/GenBank/DDBJ databases">
        <authorList>
            <person name="Warren W."/>
            <person name="Ye L."/>
            <person name="Minx P."/>
            <person name="Worley K."/>
            <person name="Gibbs R."/>
            <person name="Wilson R.K."/>
        </authorList>
    </citation>
    <scope>NUCLEOTIDE SEQUENCE [LARGE SCALE GENOMIC DNA]</scope>
</reference>
<accession>A0A8I3WPU0</accession>
<dbReference type="Proteomes" id="UP000008225">
    <property type="component" value="Chromosome 13"/>
</dbReference>
<proteinExistence type="predicted"/>
<name>A0A8I3WPU0_CALJA</name>
<organism evidence="1 2">
    <name type="scientific">Callithrix jacchus</name>
    <name type="common">White-tufted-ear marmoset</name>
    <name type="synonym">Simia Jacchus</name>
    <dbReference type="NCBI Taxonomy" id="9483"/>
    <lineage>
        <taxon>Eukaryota</taxon>
        <taxon>Metazoa</taxon>
        <taxon>Chordata</taxon>
        <taxon>Craniata</taxon>
        <taxon>Vertebrata</taxon>
        <taxon>Euteleostomi</taxon>
        <taxon>Mammalia</taxon>
        <taxon>Eutheria</taxon>
        <taxon>Euarchontoglires</taxon>
        <taxon>Primates</taxon>
        <taxon>Haplorrhini</taxon>
        <taxon>Platyrrhini</taxon>
        <taxon>Cebidae</taxon>
        <taxon>Callitrichinae</taxon>
        <taxon>Callithrix</taxon>
        <taxon>Callithrix</taxon>
    </lineage>
</organism>
<keyword evidence="2" id="KW-1185">Reference proteome</keyword>
<dbReference type="Ensembl" id="ENSCJAT00000131421.1">
    <property type="protein sequence ID" value="ENSCJAP00000084399.1"/>
    <property type="gene ID" value="ENSCJAG00000082171.1"/>
</dbReference>
<dbReference type="GeneTree" id="ENSGT00940000161627"/>
<protein>
    <submittedName>
        <fullName evidence="1">Uncharacterized protein</fullName>
    </submittedName>
</protein>
<evidence type="ECO:0000313" key="2">
    <source>
        <dbReference type="Proteomes" id="UP000008225"/>
    </source>
</evidence>